<evidence type="ECO:0000256" key="6">
    <source>
        <dbReference type="ARBA" id="ARBA00017098"/>
    </source>
</evidence>
<evidence type="ECO:0000256" key="8">
    <source>
        <dbReference type="ARBA" id="ARBA00023002"/>
    </source>
</evidence>
<dbReference type="GO" id="GO:0004846">
    <property type="term" value="F:urate oxidase activity"/>
    <property type="evidence" value="ECO:0007669"/>
    <property type="project" value="UniProtKB-EC"/>
</dbReference>
<gene>
    <name evidence="12" type="ORF">AFUS01_LOCUS28196</name>
</gene>
<dbReference type="PANTHER" id="PTHR42874:SF1">
    <property type="entry name" value="URICASE"/>
    <property type="match status" value="1"/>
</dbReference>
<dbReference type="PANTHER" id="PTHR42874">
    <property type="entry name" value="URICASE"/>
    <property type="match status" value="1"/>
</dbReference>
<keyword evidence="8" id="KW-0560">Oxidoreductase</keyword>
<dbReference type="AlphaFoldDB" id="A0A8J2KII0"/>
<evidence type="ECO:0000313" key="12">
    <source>
        <dbReference type="EMBL" id="CAG7817643.1"/>
    </source>
</evidence>
<comment type="pathway">
    <text evidence="3">Purine metabolism; urate degradation; (S)-allantoin from urate: step 1/3.</text>
</comment>
<dbReference type="UniPathway" id="UPA00394">
    <property type="reaction ID" value="UER00650"/>
</dbReference>
<keyword evidence="13" id="KW-1185">Reference proteome</keyword>
<proteinExistence type="inferred from homology"/>
<evidence type="ECO:0000256" key="2">
    <source>
        <dbReference type="ARBA" id="ARBA00004275"/>
    </source>
</evidence>
<evidence type="ECO:0000256" key="9">
    <source>
        <dbReference type="ARBA" id="ARBA00023140"/>
    </source>
</evidence>
<keyword evidence="7" id="KW-0659">Purine metabolism</keyword>
<dbReference type="Pfam" id="PF01014">
    <property type="entry name" value="Uricase"/>
    <property type="match status" value="1"/>
</dbReference>
<comment type="subcellular location">
    <subcellularLocation>
        <location evidence="2">Peroxisome</location>
    </subcellularLocation>
</comment>
<evidence type="ECO:0000256" key="1">
    <source>
        <dbReference type="ARBA" id="ARBA00003860"/>
    </source>
</evidence>
<dbReference type="GO" id="GO:0006145">
    <property type="term" value="P:purine nucleobase catabolic process"/>
    <property type="evidence" value="ECO:0007669"/>
    <property type="project" value="TreeGrafter"/>
</dbReference>
<evidence type="ECO:0000256" key="5">
    <source>
        <dbReference type="ARBA" id="ARBA00012598"/>
    </source>
</evidence>
<reference evidence="12" key="1">
    <citation type="submission" date="2021-06" db="EMBL/GenBank/DDBJ databases">
        <authorList>
            <person name="Hodson N. C."/>
            <person name="Mongue J. A."/>
            <person name="Jaron S. K."/>
        </authorList>
    </citation>
    <scope>NUCLEOTIDE SEQUENCE</scope>
</reference>
<comment type="catalytic activity">
    <reaction evidence="11">
        <text>urate + O2 + H2O = 5-hydroxyisourate + H2O2</text>
        <dbReference type="Rhea" id="RHEA:21368"/>
        <dbReference type="ChEBI" id="CHEBI:15377"/>
        <dbReference type="ChEBI" id="CHEBI:15379"/>
        <dbReference type="ChEBI" id="CHEBI:16240"/>
        <dbReference type="ChEBI" id="CHEBI:17775"/>
        <dbReference type="ChEBI" id="CHEBI:18072"/>
        <dbReference type="EC" id="1.7.3.3"/>
    </reaction>
</comment>
<sequence>MPESTTTPAAASALQNEQQELENSEFAFVDSGYGKNFIKLLHIRREGNVHYIKEFEVNTKLELNTKKDYLFGDNNDIVATDSQKNTVYILAKQHGVKSPEEFALLLCSHFLSKYNHVTKVTVCIEEHPWERLVSDGVSHNHAFISTPVAVRFSTVIFRRGGKNTIFNICTYHRD</sequence>
<evidence type="ECO:0000256" key="4">
    <source>
        <dbReference type="ARBA" id="ARBA00009760"/>
    </source>
</evidence>
<dbReference type="Proteomes" id="UP000708208">
    <property type="component" value="Unassembled WGS sequence"/>
</dbReference>
<accession>A0A8J2KII0</accession>
<comment type="similarity">
    <text evidence="4">Belongs to the uricase family.</text>
</comment>
<dbReference type="OrthoDB" id="9992118at2759"/>
<evidence type="ECO:0000256" key="11">
    <source>
        <dbReference type="ARBA" id="ARBA00048818"/>
    </source>
</evidence>
<comment type="function">
    <text evidence="1">Catalyzes the oxidation of uric acid to 5-hydroxyisourate, which is further processed to form (S)-allantoin.</text>
</comment>
<evidence type="ECO:0000313" key="13">
    <source>
        <dbReference type="Proteomes" id="UP000708208"/>
    </source>
</evidence>
<dbReference type="GO" id="GO:0019628">
    <property type="term" value="P:urate catabolic process"/>
    <property type="evidence" value="ECO:0007669"/>
    <property type="project" value="UniProtKB-UniPathway"/>
</dbReference>
<comment type="caution">
    <text evidence="12">The sequence shown here is derived from an EMBL/GenBank/DDBJ whole genome shotgun (WGS) entry which is preliminary data.</text>
</comment>
<name>A0A8J2KII0_9HEXA</name>
<dbReference type="InterPro" id="IPR002042">
    <property type="entry name" value="Uricase"/>
</dbReference>
<evidence type="ECO:0000256" key="10">
    <source>
        <dbReference type="ARBA" id="ARBA00031317"/>
    </source>
</evidence>
<evidence type="ECO:0000256" key="3">
    <source>
        <dbReference type="ARBA" id="ARBA00004831"/>
    </source>
</evidence>
<organism evidence="12 13">
    <name type="scientific">Allacma fusca</name>
    <dbReference type="NCBI Taxonomy" id="39272"/>
    <lineage>
        <taxon>Eukaryota</taxon>
        <taxon>Metazoa</taxon>
        <taxon>Ecdysozoa</taxon>
        <taxon>Arthropoda</taxon>
        <taxon>Hexapoda</taxon>
        <taxon>Collembola</taxon>
        <taxon>Symphypleona</taxon>
        <taxon>Sminthuridae</taxon>
        <taxon>Allacma</taxon>
    </lineage>
</organism>
<keyword evidence="9" id="KW-0576">Peroxisome</keyword>
<protein>
    <recommendedName>
        <fullName evidence="6">Uricase</fullName>
        <ecNumber evidence="5">1.7.3.3</ecNumber>
    </recommendedName>
    <alternativeName>
        <fullName evidence="10">Urate oxidase</fullName>
    </alternativeName>
</protein>
<dbReference type="GO" id="GO:0005777">
    <property type="term" value="C:peroxisome"/>
    <property type="evidence" value="ECO:0007669"/>
    <property type="project" value="UniProtKB-SubCell"/>
</dbReference>
<dbReference type="EMBL" id="CAJVCH010399375">
    <property type="protein sequence ID" value="CAG7817643.1"/>
    <property type="molecule type" value="Genomic_DNA"/>
</dbReference>
<evidence type="ECO:0000256" key="7">
    <source>
        <dbReference type="ARBA" id="ARBA00022631"/>
    </source>
</evidence>
<dbReference type="EC" id="1.7.3.3" evidence="5"/>